<keyword evidence="3" id="KW-1185">Reference proteome</keyword>
<dbReference type="EMBL" id="ML992703">
    <property type="protein sequence ID" value="KAF2207448.1"/>
    <property type="molecule type" value="Genomic_DNA"/>
</dbReference>
<name>A0A6A6EYX9_9PEZI</name>
<feature type="region of interest" description="Disordered" evidence="1">
    <location>
        <begin position="1"/>
        <end position="89"/>
    </location>
</feature>
<organism evidence="2 3">
    <name type="scientific">Cercospora zeae-maydis SCOH1-5</name>
    <dbReference type="NCBI Taxonomy" id="717836"/>
    <lineage>
        <taxon>Eukaryota</taxon>
        <taxon>Fungi</taxon>
        <taxon>Dikarya</taxon>
        <taxon>Ascomycota</taxon>
        <taxon>Pezizomycotina</taxon>
        <taxon>Dothideomycetes</taxon>
        <taxon>Dothideomycetidae</taxon>
        <taxon>Mycosphaerellales</taxon>
        <taxon>Mycosphaerellaceae</taxon>
        <taxon>Cercospora</taxon>
    </lineage>
</organism>
<reference evidence="2" key="1">
    <citation type="journal article" date="2020" name="Stud. Mycol.">
        <title>101 Dothideomycetes genomes: a test case for predicting lifestyles and emergence of pathogens.</title>
        <authorList>
            <person name="Haridas S."/>
            <person name="Albert R."/>
            <person name="Binder M."/>
            <person name="Bloem J."/>
            <person name="Labutti K."/>
            <person name="Salamov A."/>
            <person name="Andreopoulos B."/>
            <person name="Baker S."/>
            <person name="Barry K."/>
            <person name="Bills G."/>
            <person name="Bluhm B."/>
            <person name="Cannon C."/>
            <person name="Castanera R."/>
            <person name="Culley D."/>
            <person name="Daum C."/>
            <person name="Ezra D."/>
            <person name="Gonzalez J."/>
            <person name="Henrissat B."/>
            <person name="Kuo A."/>
            <person name="Liang C."/>
            <person name="Lipzen A."/>
            <person name="Lutzoni F."/>
            <person name="Magnuson J."/>
            <person name="Mondo S."/>
            <person name="Nolan M."/>
            <person name="Ohm R."/>
            <person name="Pangilinan J."/>
            <person name="Park H.-J."/>
            <person name="Ramirez L."/>
            <person name="Alfaro M."/>
            <person name="Sun H."/>
            <person name="Tritt A."/>
            <person name="Yoshinaga Y."/>
            <person name="Zwiers L.-H."/>
            <person name="Turgeon B."/>
            <person name="Goodwin S."/>
            <person name="Spatafora J."/>
            <person name="Crous P."/>
            <person name="Grigoriev I."/>
        </authorList>
    </citation>
    <scope>NUCLEOTIDE SEQUENCE</scope>
    <source>
        <strain evidence="2">SCOH1-5</strain>
    </source>
</reference>
<sequence>MSEKMVHMRRENHTGLLTCARQTEQSRREHGSKRRLRNSQLGKSCRYRNGDHGLHSSLAPHSRALSEEQRTTSEPSLQAWEGRTVEKRC</sequence>
<evidence type="ECO:0000313" key="3">
    <source>
        <dbReference type="Proteomes" id="UP000799539"/>
    </source>
</evidence>
<protein>
    <submittedName>
        <fullName evidence="2">Uncharacterized protein</fullName>
    </submittedName>
</protein>
<evidence type="ECO:0000256" key="1">
    <source>
        <dbReference type="SAM" id="MobiDB-lite"/>
    </source>
</evidence>
<evidence type="ECO:0000313" key="2">
    <source>
        <dbReference type="EMBL" id="KAF2207448.1"/>
    </source>
</evidence>
<feature type="compositionally biased region" description="Basic and acidic residues" evidence="1">
    <location>
        <begin position="1"/>
        <end position="13"/>
    </location>
</feature>
<dbReference type="AlphaFoldDB" id="A0A6A6EYX9"/>
<accession>A0A6A6EYX9</accession>
<gene>
    <name evidence="2" type="ORF">CERZMDRAFT_62749</name>
</gene>
<dbReference type="Proteomes" id="UP000799539">
    <property type="component" value="Unassembled WGS sequence"/>
</dbReference>
<proteinExistence type="predicted"/>